<reference evidence="2 3" key="1">
    <citation type="submission" date="2017-12" db="EMBL/GenBank/DDBJ databases">
        <title>Phylogenetic diversity of female urinary microbiome.</title>
        <authorList>
            <person name="Thomas-White K."/>
            <person name="Wolfe A.J."/>
        </authorList>
    </citation>
    <scope>NUCLEOTIDE SEQUENCE [LARGE SCALE GENOMIC DNA]</scope>
    <source>
        <strain evidence="2 3">UMB0777</strain>
    </source>
</reference>
<evidence type="ECO:0000256" key="1">
    <source>
        <dbReference type="SAM" id="MobiDB-lite"/>
    </source>
</evidence>
<sequence>MKKETNVWVPSSAVIALDAIQVREHYRSRNQTLERLLQDYVIDQQGRDPHDRLVHIATLLRWPPPRREDKSSAQKLGVAPSGRQLRVRIEEDLWTAAREFGFMLPGQSAFRGHHDYQARRGTDAVLTSIARQHLLLGDPEIGDLAQLLTRRQAKGLWRLAVEGASTTAERDVLYAAEQATEVREIARARGEVDDGPPTRVVRVATKLQTSEVTWHASERFGSMRAIAREHLSAGKAAAFLSVLDEVDDDTVRWRDELHQARAHPVTSVSREGRGASAVWRAERAVAVDDLMAWFGVMNRTSTSPAIVMNPPGWKLRFPTEWVPALVDDSTPEVREGLRTGSVLAFPCRGENFAWPTRETSEGRLVPVPGFETVIAEASTRSVVDVLEAALIDFTRVPDGDEGRRSVWVPAHVAHDLGLLTAAERDRLVAAARTAHAADVAASESGRRYTPAMNVDVLFADLEENYYTDSDDRERARMAYARGFRPLLQYLAEIDYPTKKSEHLAILMTTAYRWPVATLADVVQVGTLDHDTLRWLSAYVLARHDAILNADERDRWVQAERYREELSVFSADGDDGSSLDKPIVDNIWPPDGDESLDDVGADLEEPPF</sequence>
<feature type="compositionally biased region" description="Acidic residues" evidence="1">
    <location>
        <begin position="590"/>
        <end position="607"/>
    </location>
</feature>
<protein>
    <submittedName>
        <fullName evidence="2">Uncharacterized protein</fullName>
    </submittedName>
</protein>
<gene>
    <name evidence="2" type="ORF">CYJ73_25025</name>
</gene>
<comment type="caution">
    <text evidence="2">The sequence shown here is derived from an EMBL/GenBank/DDBJ whole genome shotgun (WGS) entry which is preliminary data.</text>
</comment>
<name>A0A2I1R131_9ACTN</name>
<accession>A0A2I1R131</accession>
<dbReference type="EMBL" id="PKJC01000042">
    <property type="protein sequence ID" value="PKZ62840.1"/>
    <property type="molecule type" value="Genomic_DNA"/>
</dbReference>
<feature type="region of interest" description="Disordered" evidence="1">
    <location>
        <begin position="570"/>
        <end position="607"/>
    </location>
</feature>
<proteinExistence type="predicted"/>
<dbReference type="RefSeq" id="WP_101823104.1">
    <property type="nucleotide sequence ID" value="NZ_PKJC01000042.1"/>
</dbReference>
<evidence type="ECO:0000313" key="2">
    <source>
        <dbReference type="EMBL" id="PKZ62840.1"/>
    </source>
</evidence>
<dbReference type="Proteomes" id="UP000234662">
    <property type="component" value="Unassembled WGS sequence"/>
</dbReference>
<dbReference type="AlphaFoldDB" id="A0A2I1R131"/>
<organism evidence="2 3">
    <name type="scientific">Gordonia terrae</name>
    <dbReference type="NCBI Taxonomy" id="2055"/>
    <lineage>
        <taxon>Bacteria</taxon>
        <taxon>Bacillati</taxon>
        <taxon>Actinomycetota</taxon>
        <taxon>Actinomycetes</taxon>
        <taxon>Mycobacteriales</taxon>
        <taxon>Gordoniaceae</taxon>
        <taxon>Gordonia</taxon>
    </lineage>
</organism>
<evidence type="ECO:0000313" key="3">
    <source>
        <dbReference type="Proteomes" id="UP000234662"/>
    </source>
</evidence>